<reference evidence="2" key="1">
    <citation type="journal article" date="2019" name="Int. J. Syst. Evol. Microbiol.">
        <title>The Global Catalogue of Microorganisms (GCM) 10K type strain sequencing project: providing services to taxonomists for standard genome sequencing and annotation.</title>
        <authorList>
            <consortium name="The Broad Institute Genomics Platform"/>
            <consortium name="The Broad Institute Genome Sequencing Center for Infectious Disease"/>
            <person name="Wu L."/>
            <person name="Ma J."/>
        </authorList>
    </citation>
    <scope>NUCLEOTIDE SEQUENCE [LARGE SCALE GENOMIC DNA]</scope>
    <source>
        <strain evidence="2">KCTC 42087</strain>
    </source>
</reference>
<comment type="caution">
    <text evidence="1">The sequence shown here is derived from an EMBL/GenBank/DDBJ whole genome shotgun (WGS) entry which is preliminary data.</text>
</comment>
<dbReference type="SUPFAM" id="SSF54909">
    <property type="entry name" value="Dimeric alpha+beta barrel"/>
    <property type="match status" value="1"/>
</dbReference>
<dbReference type="Proteomes" id="UP001596074">
    <property type="component" value="Unassembled WGS sequence"/>
</dbReference>
<gene>
    <name evidence="1" type="ORF">ACFPZN_42045</name>
</gene>
<protein>
    <recommendedName>
        <fullName evidence="3">DUF4286 family protein</fullName>
    </recommendedName>
</protein>
<organism evidence="1 2">
    <name type="scientific">Actinomadura rugatobispora</name>
    <dbReference type="NCBI Taxonomy" id="1994"/>
    <lineage>
        <taxon>Bacteria</taxon>
        <taxon>Bacillati</taxon>
        <taxon>Actinomycetota</taxon>
        <taxon>Actinomycetes</taxon>
        <taxon>Streptosporangiales</taxon>
        <taxon>Thermomonosporaceae</taxon>
        <taxon>Actinomadura</taxon>
    </lineage>
</organism>
<accession>A0ABW1ACS4</accession>
<evidence type="ECO:0000313" key="1">
    <source>
        <dbReference type="EMBL" id="MFC5752234.1"/>
    </source>
</evidence>
<name>A0ABW1ACS4_9ACTN</name>
<proteinExistence type="predicted"/>
<dbReference type="EMBL" id="JBHSON010000083">
    <property type="protein sequence ID" value="MFC5752234.1"/>
    <property type="molecule type" value="Genomic_DNA"/>
</dbReference>
<evidence type="ECO:0008006" key="3">
    <source>
        <dbReference type="Google" id="ProtNLM"/>
    </source>
</evidence>
<dbReference type="RefSeq" id="WP_378288196.1">
    <property type="nucleotide sequence ID" value="NZ_JBHSON010000083.1"/>
</dbReference>
<dbReference type="InterPro" id="IPR011008">
    <property type="entry name" value="Dimeric_a/b-barrel"/>
</dbReference>
<keyword evidence="2" id="KW-1185">Reference proteome</keyword>
<sequence length="108" mass="11648">MPKGIMVVQSGPSDPAREDEYNEWYGKTHLADVCAVPGFVGARRYKVRDGGGEGGAGPSYLAIYEIEADDLAAPLAELRARSISGQIKMSDALQMDPAPVVTFYELIE</sequence>
<dbReference type="Gene3D" id="3.30.70.100">
    <property type="match status" value="1"/>
</dbReference>
<evidence type="ECO:0000313" key="2">
    <source>
        <dbReference type="Proteomes" id="UP001596074"/>
    </source>
</evidence>